<keyword evidence="3" id="KW-1185">Reference proteome</keyword>
<dbReference type="EMBL" id="CP026263">
    <property type="protein sequence ID" value="AWP21024.1"/>
    <property type="molecule type" value="Genomic_DNA"/>
</dbReference>
<protein>
    <submittedName>
        <fullName evidence="2">Uncharacterized protein</fullName>
    </submittedName>
</protein>
<evidence type="ECO:0000256" key="1">
    <source>
        <dbReference type="SAM" id="MobiDB-lite"/>
    </source>
</evidence>
<organism evidence="2 3">
    <name type="scientific">Scophthalmus maximus</name>
    <name type="common">Turbot</name>
    <name type="synonym">Psetta maxima</name>
    <dbReference type="NCBI Taxonomy" id="52904"/>
    <lineage>
        <taxon>Eukaryota</taxon>
        <taxon>Metazoa</taxon>
        <taxon>Chordata</taxon>
        <taxon>Craniata</taxon>
        <taxon>Vertebrata</taxon>
        <taxon>Euteleostomi</taxon>
        <taxon>Actinopterygii</taxon>
        <taxon>Neopterygii</taxon>
        <taxon>Teleostei</taxon>
        <taxon>Neoteleostei</taxon>
        <taxon>Acanthomorphata</taxon>
        <taxon>Carangaria</taxon>
        <taxon>Pleuronectiformes</taxon>
        <taxon>Pleuronectoidei</taxon>
        <taxon>Scophthalmidae</taxon>
        <taxon>Scophthalmus</taxon>
    </lineage>
</organism>
<feature type="region of interest" description="Disordered" evidence="1">
    <location>
        <begin position="1"/>
        <end position="53"/>
    </location>
</feature>
<sequence length="53" mass="5383">MSGSGPLRGELHAGTAEGPGESAGWRSHGSGGRVTASGMRGCRLFKMTSVPPR</sequence>
<feature type="non-terminal residue" evidence="2">
    <location>
        <position position="53"/>
    </location>
</feature>
<accession>A0A2U9CWE7</accession>
<proteinExistence type="predicted"/>
<evidence type="ECO:0000313" key="2">
    <source>
        <dbReference type="EMBL" id="AWP21024.1"/>
    </source>
</evidence>
<gene>
    <name evidence="2" type="ORF">SMAX5B_001753</name>
</gene>
<dbReference type="AlphaFoldDB" id="A0A2U9CWE7"/>
<reference evidence="2 3" key="1">
    <citation type="submission" date="2017-12" db="EMBL/GenBank/DDBJ databases">
        <title>Integrating genomic resources of turbot (Scophthalmus maximus) in depth evaluation of genetic and physical mapping variation across individuals.</title>
        <authorList>
            <person name="Martinez P."/>
        </authorList>
    </citation>
    <scope>NUCLEOTIDE SEQUENCE [LARGE SCALE GENOMIC DNA]</scope>
</reference>
<dbReference type="Proteomes" id="UP000246464">
    <property type="component" value="Chromosome 21"/>
</dbReference>
<name>A0A2U9CWE7_SCOMX</name>
<evidence type="ECO:0000313" key="3">
    <source>
        <dbReference type="Proteomes" id="UP000246464"/>
    </source>
</evidence>